<feature type="compositionally biased region" description="Polar residues" evidence="6">
    <location>
        <begin position="27"/>
        <end position="41"/>
    </location>
</feature>
<dbReference type="InterPro" id="IPR015655">
    <property type="entry name" value="PP2C"/>
</dbReference>
<evidence type="ECO:0000256" key="6">
    <source>
        <dbReference type="SAM" id="MobiDB-lite"/>
    </source>
</evidence>
<dbReference type="CDD" id="cd00143">
    <property type="entry name" value="PP2Cc"/>
    <property type="match status" value="1"/>
</dbReference>
<gene>
    <name evidence="8" type="ORF">DASC09_039910</name>
</gene>
<protein>
    <submittedName>
        <fullName evidence="8">Type 2C protein phosphatase</fullName>
    </submittedName>
</protein>
<comment type="caution">
    <text evidence="8">The sequence shown here is derived from an EMBL/GenBank/DDBJ whole genome shotgun (WGS) entry which is preliminary data.</text>
</comment>
<feature type="compositionally biased region" description="Polar residues" evidence="6">
    <location>
        <begin position="152"/>
        <end position="165"/>
    </location>
</feature>
<feature type="domain" description="PPM-type phosphatase" evidence="7">
    <location>
        <begin position="68"/>
        <end position="420"/>
    </location>
</feature>
<dbReference type="InterPro" id="IPR000222">
    <property type="entry name" value="PP2C_BS"/>
</dbReference>
<keyword evidence="4 5" id="KW-0904">Protein phosphatase</keyword>
<reference evidence="8 9" key="1">
    <citation type="journal article" date="2023" name="Elife">
        <title>Identification of key yeast species and microbe-microbe interactions impacting larval growth of Drosophila in the wild.</title>
        <authorList>
            <person name="Mure A."/>
            <person name="Sugiura Y."/>
            <person name="Maeda R."/>
            <person name="Honda K."/>
            <person name="Sakurai N."/>
            <person name="Takahashi Y."/>
            <person name="Watada M."/>
            <person name="Katoh T."/>
            <person name="Gotoh A."/>
            <person name="Gotoh Y."/>
            <person name="Taniguchi I."/>
            <person name="Nakamura K."/>
            <person name="Hayashi T."/>
            <person name="Katayama T."/>
            <person name="Uemura T."/>
            <person name="Hattori Y."/>
        </authorList>
    </citation>
    <scope>NUCLEOTIDE SEQUENCE [LARGE SCALE GENOMIC DNA]</scope>
    <source>
        <strain evidence="8 9">SC-9</strain>
    </source>
</reference>
<dbReference type="SUPFAM" id="SSF81606">
    <property type="entry name" value="PP2C-like"/>
    <property type="match status" value="1"/>
</dbReference>
<feature type="region of interest" description="Disordered" evidence="6">
    <location>
        <begin position="228"/>
        <end position="253"/>
    </location>
</feature>
<dbReference type="RefSeq" id="XP_064853662.1">
    <property type="nucleotide sequence ID" value="XM_064997590.1"/>
</dbReference>
<dbReference type="GO" id="GO:0004722">
    <property type="term" value="F:protein serine/threonine phosphatase activity"/>
    <property type="evidence" value="ECO:0007669"/>
    <property type="project" value="InterPro"/>
</dbReference>
<dbReference type="GO" id="GO:0046872">
    <property type="term" value="F:metal ion binding"/>
    <property type="evidence" value="ECO:0007669"/>
    <property type="project" value="UniProtKB-KW"/>
</dbReference>
<dbReference type="GeneID" id="90074641"/>
<organism evidence="8 9">
    <name type="scientific">Saccharomycopsis crataegensis</name>
    <dbReference type="NCBI Taxonomy" id="43959"/>
    <lineage>
        <taxon>Eukaryota</taxon>
        <taxon>Fungi</taxon>
        <taxon>Dikarya</taxon>
        <taxon>Ascomycota</taxon>
        <taxon>Saccharomycotina</taxon>
        <taxon>Saccharomycetes</taxon>
        <taxon>Saccharomycopsidaceae</taxon>
        <taxon>Saccharomycopsis</taxon>
    </lineage>
</organism>
<evidence type="ECO:0000256" key="1">
    <source>
        <dbReference type="ARBA" id="ARBA00006702"/>
    </source>
</evidence>
<feature type="region of interest" description="Disordered" evidence="6">
    <location>
        <begin position="1"/>
        <end position="61"/>
    </location>
</feature>
<dbReference type="Proteomes" id="UP001360560">
    <property type="component" value="Unassembled WGS sequence"/>
</dbReference>
<evidence type="ECO:0000313" key="8">
    <source>
        <dbReference type="EMBL" id="GMM36666.1"/>
    </source>
</evidence>
<keyword evidence="3 5" id="KW-0378">Hydrolase</keyword>
<evidence type="ECO:0000256" key="5">
    <source>
        <dbReference type="RuleBase" id="RU003465"/>
    </source>
</evidence>
<dbReference type="PANTHER" id="PTHR13832">
    <property type="entry name" value="PROTEIN PHOSPHATASE 2C"/>
    <property type="match status" value="1"/>
</dbReference>
<dbReference type="PANTHER" id="PTHR13832:SF837">
    <property type="entry name" value="PROTEIN PHOSPHATASE 2C-LIKE DOMAIN-CONTAINING PROTEIN 1"/>
    <property type="match status" value="1"/>
</dbReference>
<dbReference type="AlphaFoldDB" id="A0AAV5QQ40"/>
<dbReference type="Gene3D" id="3.60.40.10">
    <property type="entry name" value="PPM-type phosphatase domain"/>
    <property type="match status" value="1"/>
</dbReference>
<dbReference type="PROSITE" id="PS51746">
    <property type="entry name" value="PPM_2"/>
    <property type="match status" value="1"/>
</dbReference>
<dbReference type="InterPro" id="IPR001932">
    <property type="entry name" value="PPM-type_phosphatase-like_dom"/>
</dbReference>
<evidence type="ECO:0000256" key="2">
    <source>
        <dbReference type="ARBA" id="ARBA00022723"/>
    </source>
</evidence>
<evidence type="ECO:0000256" key="4">
    <source>
        <dbReference type="ARBA" id="ARBA00022912"/>
    </source>
</evidence>
<sequence>MSEDLSAPPKSENILGKIFHKKHDTSSSETARSQQPQTDNPQEQRESKKLDQQKDSDEAQMSYKLSYTVGVSENKNSKYRLTMEDVHTYVANFVERLDWGYFAVFDGHAGKSSAKWCGQNLHLLLEKELLSNEQKQQQRAKWKSRDGMTQEDAITTVDSTQGFTDQETEEYDKDVRDCLDSCFQQADKLISQSTNNIGTSGCTAAVAIMRWELDDEYQDKVHSATTNNYKSKDYLPEDVDPDKESKSNASDGINRKSFINQNVKEMQELFDFLPSANHKRMLYTANVGDSRLVLCRSGYAIRLSYDHKGSDVNEGNRIIQAGGLIMKNRVNGVLAITRSLGDTYLKNLIIGRPYTTAIEINEHDEFLILACDGLWDVLSDQEAVDLIREEPDPNKQSKILVDHAMKNLSTDNITVMVIRFDKKIFTK</sequence>
<feature type="region of interest" description="Disordered" evidence="6">
    <location>
        <begin position="139"/>
        <end position="167"/>
    </location>
</feature>
<evidence type="ECO:0000256" key="3">
    <source>
        <dbReference type="ARBA" id="ARBA00022801"/>
    </source>
</evidence>
<name>A0AAV5QQ40_9ASCO</name>
<comment type="similarity">
    <text evidence="1 5">Belongs to the PP2C family.</text>
</comment>
<proteinExistence type="inferred from homology"/>
<dbReference type="Pfam" id="PF00481">
    <property type="entry name" value="PP2C"/>
    <property type="match status" value="2"/>
</dbReference>
<dbReference type="EMBL" id="BTFZ01000011">
    <property type="protein sequence ID" value="GMM36666.1"/>
    <property type="molecule type" value="Genomic_DNA"/>
</dbReference>
<feature type="compositionally biased region" description="Basic and acidic residues" evidence="6">
    <location>
        <begin position="42"/>
        <end position="57"/>
    </location>
</feature>
<dbReference type="SMART" id="SM00332">
    <property type="entry name" value="PP2Cc"/>
    <property type="match status" value="1"/>
</dbReference>
<accession>A0AAV5QQ40</accession>
<keyword evidence="2" id="KW-0479">Metal-binding</keyword>
<dbReference type="PROSITE" id="PS01032">
    <property type="entry name" value="PPM_1"/>
    <property type="match status" value="1"/>
</dbReference>
<dbReference type="InterPro" id="IPR036457">
    <property type="entry name" value="PPM-type-like_dom_sf"/>
</dbReference>
<evidence type="ECO:0000259" key="7">
    <source>
        <dbReference type="PROSITE" id="PS51746"/>
    </source>
</evidence>
<keyword evidence="9" id="KW-1185">Reference proteome</keyword>
<evidence type="ECO:0000313" key="9">
    <source>
        <dbReference type="Proteomes" id="UP001360560"/>
    </source>
</evidence>